<proteinExistence type="predicted"/>
<dbReference type="OrthoDB" id="3269417at2759"/>
<gene>
    <name evidence="2" type="ORF">EV702DRAFT_1191232</name>
</gene>
<accession>A0A9P7D9A2</accession>
<evidence type="ECO:0000313" key="3">
    <source>
        <dbReference type="Proteomes" id="UP000714275"/>
    </source>
</evidence>
<keyword evidence="3" id="KW-1185">Reference proteome</keyword>
<dbReference type="AlphaFoldDB" id="A0A9P7D9A2"/>
<dbReference type="EMBL" id="JABBWD010000001">
    <property type="protein sequence ID" value="KAG1784229.1"/>
    <property type="molecule type" value="Genomic_DNA"/>
</dbReference>
<feature type="compositionally biased region" description="Acidic residues" evidence="1">
    <location>
        <begin position="265"/>
        <end position="275"/>
    </location>
</feature>
<name>A0A9P7D9A2_9AGAM</name>
<protein>
    <submittedName>
        <fullName evidence="2">Uncharacterized protein</fullName>
    </submittedName>
</protein>
<feature type="region of interest" description="Disordered" evidence="1">
    <location>
        <begin position="244"/>
        <end position="288"/>
    </location>
</feature>
<comment type="caution">
    <text evidence="2">The sequence shown here is derived from an EMBL/GenBank/DDBJ whole genome shotgun (WGS) entry which is preliminary data.</text>
</comment>
<evidence type="ECO:0000256" key="1">
    <source>
        <dbReference type="SAM" id="MobiDB-lite"/>
    </source>
</evidence>
<evidence type="ECO:0000313" key="2">
    <source>
        <dbReference type="EMBL" id="KAG1784229.1"/>
    </source>
</evidence>
<dbReference type="Proteomes" id="UP000714275">
    <property type="component" value="Unassembled WGS sequence"/>
</dbReference>
<reference evidence="2" key="1">
    <citation type="journal article" date="2020" name="New Phytol.">
        <title>Comparative genomics reveals dynamic genome evolution in host specialist ectomycorrhizal fungi.</title>
        <authorList>
            <person name="Lofgren L.A."/>
            <person name="Nguyen N.H."/>
            <person name="Vilgalys R."/>
            <person name="Ruytinx J."/>
            <person name="Liao H.L."/>
            <person name="Branco S."/>
            <person name="Kuo A."/>
            <person name="LaButti K."/>
            <person name="Lipzen A."/>
            <person name="Andreopoulos W."/>
            <person name="Pangilinan J."/>
            <person name="Riley R."/>
            <person name="Hundley H."/>
            <person name="Na H."/>
            <person name="Barry K."/>
            <person name="Grigoriev I.V."/>
            <person name="Stajich J.E."/>
            <person name="Kennedy P.G."/>
        </authorList>
    </citation>
    <scope>NUCLEOTIDE SEQUENCE</scope>
    <source>
        <strain evidence="2">DOB743</strain>
    </source>
</reference>
<sequence length="317" mass="36392">MSNTSDLSNMVAHNFKDLLQCVIPVFDELLPHPHNIVVRDLFTLAHWHGVAKLRMHSDLTLDILDQITTELGNQFHKFKVDVCAAYDARELDKEDKNPSKQEERPEGIEEFAEHNVLHRKVSFNLQTYKFHSLGDYASCIRHFGTTDSYSTELGELELEHHTGKGRYLRTDRKTFIRQLAQIERRQTRIHCIKSHLQQPQSSEAAYNDPSIHHHIGLSKKINDDIGSYLCLREGNPAMKDMLPVDSPSDTSNFPREITFDGRDGDENEEIDDENSEYEHTGGEKDVLFDQEQNGSTASIIEELDNMFAVGHKLDYES</sequence>
<organism evidence="2 3">
    <name type="scientific">Suillus placidus</name>
    <dbReference type="NCBI Taxonomy" id="48579"/>
    <lineage>
        <taxon>Eukaryota</taxon>
        <taxon>Fungi</taxon>
        <taxon>Dikarya</taxon>
        <taxon>Basidiomycota</taxon>
        <taxon>Agaricomycotina</taxon>
        <taxon>Agaricomycetes</taxon>
        <taxon>Agaricomycetidae</taxon>
        <taxon>Boletales</taxon>
        <taxon>Suillineae</taxon>
        <taxon>Suillaceae</taxon>
        <taxon>Suillus</taxon>
    </lineage>
</organism>
<feature type="compositionally biased region" description="Basic and acidic residues" evidence="1">
    <location>
        <begin position="276"/>
        <end position="287"/>
    </location>
</feature>